<dbReference type="PANTHER" id="PTHR46844:SF1">
    <property type="entry name" value="SLR5058 PROTEIN"/>
    <property type="match status" value="1"/>
</dbReference>
<dbReference type="Gene3D" id="3.80.10.10">
    <property type="entry name" value="Ribonuclease Inhibitor"/>
    <property type="match status" value="1"/>
</dbReference>
<dbReference type="PROSITE" id="PS50837">
    <property type="entry name" value="NACHT"/>
    <property type="match status" value="1"/>
</dbReference>
<evidence type="ECO:0000256" key="1">
    <source>
        <dbReference type="ARBA" id="ARBA00022741"/>
    </source>
</evidence>
<proteinExistence type="predicted"/>
<dbReference type="SUPFAM" id="SSF52540">
    <property type="entry name" value="P-loop containing nucleoside triphosphate hydrolases"/>
    <property type="match status" value="1"/>
</dbReference>
<dbReference type="EMBL" id="CP012752">
    <property type="protein sequence ID" value="ALG12889.1"/>
    <property type="molecule type" value="Genomic_DNA"/>
</dbReference>
<keyword evidence="5" id="KW-1185">Reference proteome</keyword>
<name>A0A0N9IDP0_9PSEU</name>
<reference evidence="4 5" key="1">
    <citation type="submission" date="2015-07" db="EMBL/GenBank/DDBJ databases">
        <title>Genome sequencing of Kibdelosporangium phytohabitans.</title>
        <authorList>
            <person name="Qin S."/>
            <person name="Xing K."/>
        </authorList>
    </citation>
    <scope>NUCLEOTIDE SEQUENCE [LARGE SCALE GENOMIC DNA]</scope>
    <source>
        <strain evidence="4 5">KLBMP1111</strain>
    </source>
</reference>
<protein>
    <recommendedName>
        <fullName evidence="3">NACHT domain-containing protein</fullName>
    </recommendedName>
</protein>
<dbReference type="KEGG" id="kphy:AOZ06_43945"/>
<dbReference type="InterPro" id="IPR007111">
    <property type="entry name" value="NACHT_NTPase"/>
</dbReference>
<dbReference type="Gene3D" id="3.40.50.300">
    <property type="entry name" value="P-loop containing nucleotide triphosphate hydrolases"/>
    <property type="match status" value="1"/>
</dbReference>
<dbReference type="PANTHER" id="PTHR46844">
    <property type="entry name" value="SLR5058 PROTEIN"/>
    <property type="match status" value="1"/>
</dbReference>
<gene>
    <name evidence="4" type="ORF">AOZ06_43945</name>
</gene>
<keyword evidence="1" id="KW-0547">Nucleotide-binding</keyword>
<dbReference type="GO" id="GO:0005524">
    <property type="term" value="F:ATP binding"/>
    <property type="evidence" value="ECO:0007669"/>
    <property type="project" value="UniProtKB-KW"/>
</dbReference>
<feature type="domain" description="NACHT" evidence="3">
    <location>
        <begin position="241"/>
        <end position="571"/>
    </location>
</feature>
<dbReference type="Proteomes" id="UP000063699">
    <property type="component" value="Chromosome"/>
</dbReference>
<dbReference type="RefSeq" id="WP_054294780.1">
    <property type="nucleotide sequence ID" value="NZ_CP012752.1"/>
</dbReference>
<dbReference type="Pfam" id="PF22733">
    <property type="entry name" value="NNH1"/>
    <property type="match status" value="1"/>
</dbReference>
<dbReference type="InterPro" id="IPR032675">
    <property type="entry name" value="LRR_dom_sf"/>
</dbReference>
<dbReference type="SUPFAM" id="SSF52058">
    <property type="entry name" value="L domain-like"/>
    <property type="match status" value="1"/>
</dbReference>
<evidence type="ECO:0000313" key="4">
    <source>
        <dbReference type="EMBL" id="ALG12889.1"/>
    </source>
</evidence>
<dbReference type="InterPro" id="IPR027417">
    <property type="entry name" value="P-loop_NTPase"/>
</dbReference>
<evidence type="ECO:0000256" key="2">
    <source>
        <dbReference type="ARBA" id="ARBA00022840"/>
    </source>
</evidence>
<dbReference type="InterPro" id="IPR054547">
    <property type="entry name" value="NNH1"/>
</dbReference>
<dbReference type="Pfam" id="PF05729">
    <property type="entry name" value="NACHT"/>
    <property type="match status" value="1"/>
</dbReference>
<accession>A0A0N9IDP0</accession>
<organism evidence="4 5">
    <name type="scientific">Kibdelosporangium phytohabitans</name>
    <dbReference type="NCBI Taxonomy" id="860235"/>
    <lineage>
        <taxon>Bacteria</taxon>
        <taxon>Bacillati</taxon>
        <taxon>Actinomycetota</taxon>
        <taxon>Actinomycetes</taxon>
        <taxon>Pseudonocardiales</taxon>
        <taxon>Pseudonocardiaceae</taxon>
        <taxon>Kibdelosporangium</taxon>
    </lineage>
</organism>
<evidence type="ECO:0000259" key="3">
    <source>
        <dbReference type="PROSITE" id="PS50837"/>
    </source>
</evidence>
<dbReference type="AlphaFoldDB" id="A0A0N9IDP0"/>
<sequence>MLESLALAVGRQVAKHATRAWLGHRTKSLERTSSLPDLLATGVTDQFARRKLARQLEDIGDQVAQRITPLAGEFPGLPDNEKAAALEAVVSSLAGLDDSLLFGVDLDGTRLARAVRQPVRDSNEPARALYNRVLDETCVCLVSVIKHLPAFTPRALTEVLSRLTRIESVLEQLPRTALDSPGEFTSRYLSFAASTLDSLELFGVDTRRYKPQVSVTVAYLSLSVSSGEENLRVEHALEDSSRTLVRGPAGSGKTTLLQWIAVNAARHSLPETLARWNSKVPFLIRLRSYPDGHLPQPQDMVAANAAPIAGQAPEAWAHSLFDSGDALLLVDGVDELRPERRPKVRKWLADLLTAFPGVHVIVTSRPSAAEPNWLRDFRSLVLEPMTPSDVSAFCRRWHAAIREGDHPPDLDDYETALARHLESRRHLRTLTSSPLLCALLCALNLDRHKQLPPDRMKLYEASLDLLLERRDAERGVPAAQDMQLDTKAKVTVLQHLAWWLTLNGRAEASVDEAVTQVERAISRMPDVSTDAEPVLRYLLDRSGVIREPVVGRIDFVHRTFQEYLAGKQAAEEHLTDFLVRNAHLDQWRETVVMGAGHAAVPLRNDLLNSLLDRAGREQRHARRLRLVAAACLDTAHTIAPEVIGRVDDALQNLLPPRRKNEARSLSLAGDRLLRKLPSSLDGLTPAQGSACVRTAAFVGGQEAMRLLSGYASTPHDDVQWELAKAWRYFPPEQYAAEVLADAPLRGGVIEVDKIEHTAHLGLLRHLDYVFLGIDDEGNVSDLGFLTGIPHLSRLAVTIDGPVDLGPLAEHRDLRGIELYPGNGHPVGLNVLHRLHSLITLGLPLSDDTSDLEFVRGLPAVTVLQLLACHGLEDLSALVDMPALRSLVLRGANRLPPIRLPESATKLWLHQIGELATSELVPVLPQLRELALYRCPTAADLTPLAGSGIATLDLTDCAVTDLRPLLEMPSLRELSVDTDRPVDFSPLANWTGTLRLSVTAAQAERMPPLGPNVTVKVLR</sequence>
<evidence type="ECO:0000313" key="5">
    <source>
        <dbReference type="Proteomes" id="UP000063699"/>
    </source>
</evidence>
<dbReference type="STRING" id="860235.AOZ06_43945"/>
<keyword evidence="2" id="KW-0067">ATP-binding</keyword>
<dbReference type="OrthoDB" id="135105at2"/>